<comment type="caution">
    <text evidence="2">The sequence shown here is derived from an EMBL/GenBank/DDBJ whole genome shotgun (WGS) entry which is preliminary data.</text>
</comment>
<keyword evidence="2" id="KW-0378">Hydrolase</keyword>
<dbReference type="Gene3D" id="3.90.79.10">
    <property type="entry name" value="Nucleoside Triphosphate Pyrophosphohydrolase"/>
    <property type="match status" value="1"/>
</dbReference>
<dbReference type="RefSeq" id="WP_048309574.1">
    <property type="nucleotide sequence ID" value="NZ_CP119526.1"/>
</dbReference>
<dbReference type="Pfam" id="PF00293">
    <property type="entry name" value="NUDIX"/>
    <property type="match status" value="1"/>
</dbReference>
<dbReference type="PATRIC" id="fig|157733.3.peg.3020"/>
<protein>
    <submittedName>
        <fullName evidence="2">NUDIX hydrolase</fullName>
    </submittedName>
</protein>
<gene>
    <name evidence="2" type="ORF">AB986_03960</name>
</gene>
<dbReference type="OrthoDB" id="9804442at2"/>
<dbReference type="EMBL" id="LELK01000001">
    <property type="protein sequence ID" value="KMM38461.1"/>
    <property type="molecule type" value="Genomic_DNA"/>
</dbReference>
<keyword evidence="3" id="KW-1185">Reference proteome</keyword>
<dbReference type="Proteomes" id="UP000035996">
    <property type="component" value="Unassembled WGS sequence"/>
</dbReference>
<dbReference type="PROSITE" id="PS51462">
    <property type="entry name" value="NUDIX"/>
    <property type="match status" value="1"/>
</dbReference>
<dbReference type="InterPro" id="IPR015797">
    <property type="entry name" value="NUDIX_hydrolase-like_dom_sf"/>
</dbReference>
<proteinExistence type="predicted"/>
<feature type="domain" description="Nudix hydrolase" evidence="1">
    <location>
        <begin position="27"/>
        <end position="157"/>
    </location>
</feature>
<accession>A0A0J6CQC4</accession>
<dbReference type="InterPro" id="IPR000086">
    <property type="entry name" value="NUDIX_hydrolase_dom"/>
</dbReference>
<dbReference type="GO" id="GO:0016787">
    <property type="term" value="F:hydrolase activity"/>
    <property type="evidence" value="ECO:0007669"/>
    <property type="project" value="UniProtKB-KW"/>
</dbReference>
<name>A0A0J6CQC4_9BACL</name>
<sequence length="164" mass="19444">MTEIYVNWGEEKVMLRWDPDLRLPPIELITSVHGLCFKDDKLLLVNLNHRGWDFPGGHIEDEETPAECLKREAYEEGYVTGESHLLGRIVVDHSENPTWHENSQYPKIGYQVFYRMDIDKLYEFEAKYESGERILIHPSEVIDYYHNWNELYQEILDIAVKNSN</sequence>
<organism evidence="2 3">
    <name type="scientific">Guptibacillus hwajinpoensis</name>
    <dbReference type="NCBI Taxonomy" id="208199"/>
    <lineage>
        <taxon>Bacteria</taxon>
        <taxon>Bacillati</taxon>
        <taxon>Bacillota</taxon>
        <taxon>Bacilli</taxon>
        <taxon>Bacillales</taxon>
        <taxon>Guptibacillaceae</taxon>
        <taxon>Guptibacillus</taxon>
    </lineage>
</organism>
<dbReference type="SUPFAM" id="SSF55811">
    <property type="entry name" value="Nudix"/>
    <property type="match status" value="1"/>
</dbReference>
<evidence type="ECO:0000313" key="3">
    <source>
        <dbReference type="Proteomes" id="UP000035996"/>
    </source>
</evidence>
<evidence type="ECO:0000259" key="1">
    <source>
        <dbReference type="PROSITE" id="PS51462"/>
    </source>
</evidence>
<evidence type="ECO:0000313" key="2">
    <source>
        <dbReference type="EMBL" id="KMM38461.1"/>
    </source>
</evidence>
<dbReference type="AlphaFoldDB" id="A0A0J6CQC4"/>
<dbReference type="STRING" id="157733.AB986_03960"/>
<dbReference type="CDD" id="cd02883">
    <property type="entry name" value="NUDIX_Hydrolase"/>
    <property type="match status" value="1"/>
</dbReference>
<reference evidence="2" key="1">
    <citation type="submission" date="2015-06" db="EMBL/GenBank/DDBJ databases">
        <authorList>
            <person name="Liu B."/>
            <person name="Wang J."/>
            <person name="Zhu Y."/>
            <person name="Liu G."/>
            <person name="Chen Q."/>
            <person name="Zheng C."/>
            <person name="Che J."/>
            <person name="Ge C."/>
            <person name="Shi H."/>
            <person name="Pan Z."/>
            <person name="Liu X."/>
        </authorList>
    </citation>
    <scope>NUCLEOTIDE SEQUENCE [LARGE SCALE GENOMIC DNA]</scope>
    <source>
        <strain evidence="2">DSM 16346</strain>
    </source>
</reference>